<evidence type="ECO:0000313" key="2">
    <source>
        <dbReference type="EMBL" id="MCH80610.1"/>
    </source>
</evidence>
<organism evidence="2 3">
    <name type="scientific">Trifolium medium</name>
    <dbReference type="NCBI Taxonomy" id="97028"/>
    <lineage>
        <taxon>Eukaryota</taxon>
        <taxon>Viridiplantae</taxon>
        <taxon>Streptophyta</taxon>
        <taxon>Embryophyta</taxon>
        <taxon>Tracheophyta</taxon>
        <taxon>Spermatophyta</taxon>
        <taxon>Magnoliopsida</taxon>
        <taxon>eudicotyledons</taxon>
        <taxon>Gunneridae</taxon>
        <taxon>Pentapetalae</taxon>
        <taxon>rosids</taxon>
        <taxon>fabids</taxon>
        <taxon>Fabales</taxon>
        <taxon>Fabaceae</taxon>
        <taxon>Papilionoideae</taxon>
        <taxon>50 kb inversion clade</taxon>
        <taxon>NPAAA clade</taxon>
        <taxon>Hologalegina</taxon>
        <taxon>IRL clade</taxon>
        <taxon>Trifolieae</taxon>
        <taxon>Trifolium</taxon>
    </lineage>
</organism>
<gene>
    <name evidence="2" type="ORF">A2U01_0001380</name>
</gene>
<keyword evidence="3" id="KW-1185">Reference proteome</keyword>
<evidence type="ECO:0000313" key="3">
    <source>
        <dbReference type="Proteomes" id="UP000265520"/>
    </source>
</evidence>
<name>A0A392M007_9FABA</name>
<sequence>MFIEEEGVKNQLELEERIVSMGEGNGSKEVCSGLVLGVKRVESEGDCWKWGEEVYSVKEAYHSLIDEEEEEQDWYKDVWNQLILSNMSMLSWRLFYKRLPTKENLTKRGILLNSSIFCVGGFVEVMTHENDNKRWYVCSCSASICILVASHKVIVRFPWSRCMVSKSEGLDVLGA</sequence>
<feature type="domain" description="Reverse transcriptase zinc-binding" evidence="1">
    <location>
        <begin position="55"/>
        <end position="128"/>
    </location>
</feature>
<protein>
    <submittedName>
        <fullName evidence="2">GDP-mannose transporter</fullName>
    </submittedName>
</protein>
<dbReference type="AlphaFoldDB" id="A0A392M007"/>
<accession>A0A392M007</accession>
<comment type="caution">
    <text evidence="2">The sequence shown here is derived from an EMBL/GenBank/DDBJ whole genome shotgun (WGS) entry which is preliminary data.</text>
</comment>
<dbReference type="Pfam" id="PF13966">
    <property type="entry name" value="zf-RVT"/>
    <property type="match status" value="1"/>
</dbReference>
<dbReference type="InterPro" id="IPR026960">
    <property type="entry name" value="RVT-Znf"/>
</dbReference>
<evidence type="ECO:0000259" key="1">
    <source>
        <dbReference type="Pfam" id="PF13966"/>
    </source>
</evidence>
<dbReference type="EMBL" id="LXQA010001254">
    <property type="protein sequence ID" value="MCH80610.1"/>
    <property type="molecule type" value="Genomic_DNA"/>
</dbReference>
<dbReference type="Proteomes" id="UP000265520">
    <property type="component" value="Unassembled WGS sequence"/>
</dbReference>
<reference evidence="2 3" key="1">
    <citation type="journal article" date="2018" name="Front. Plant Sci.">
        <title>Red Clover (Trifolium pratense) and Zigzag Clover (T. medium) - A Picture of Genomic Similarities and Differences.</title>
        <authorList>
            <person name="Dluhosova J."/>
            <person name="Istvanek J."/>
            <person name="Nedelnik J."/>
            <person name="Repkova J."/>
        </authorList>
    </citation>
    <scope>NUCLEOTIDE SEQUENCE [LARGE SCALE GENOMIC DNA]</scope>
    <source>
        <strain evidence="3">cv. 10/8</strain>
        <tissue evidence="2">Leaf</tissue>
    </source>
</reference>
<proteinExistence type="predicted"/>